<accession>A0AAV4LUH3</accession>
<dbReference type="Pfam" id="PF12785">
    <property type="entry name" value="VESA1_N"/>
    <property type="match status" value="1"/>
</dbReference>
<sequence length="294" mass="31752">MGVQKNSLTEWPDNLKDVIDWFLRVGGKDRNGNGDSNKTKLPAAVEALGDYAVAKNVLESGSIAGLYNAVCDGLRVFIGYGTSNRELDGKGIGLDTFPNFSSSHGNQVKWTWNTDSEQNSKTCAALLLGTMPLLYYGLTYPFWRCEGKGGWAQESLNGSGGSGSDQGTLKQYMEALGYKENLNNKTGKSLVDDIMKSMFSRELRTAYGPSQTHYFNFLKALQDKAPKSTPLSSSPLTSLYLISYYYITNFLYTVEPTTPATPSFAGYSGTAAMAGGAYGFNLGGSGTFMSALLA</sequence>
<evidence type="ECO:0000313" key="2">
    <source>
        <dbReference type="Proteomes" id="UP001497744"/>
    </source>
</evidence>
<dbReference type="GeneID" id="94194876"/>
<comment type="caution">
    <text evidence="1">The sequence shown here is derived from an EMBL/GenBank/DDBJ whole genome shotgun (WGS) entry which is preliminary data.</text>
</comment>
<proteinExistence type="predicted"/>
<reference evidence="1 2" key="1">
    <citation type="submission" date="2021-06" db="EMBL/GenBank/DDBJ databases">
        <title>Genome sequence of Babesia caballi.</title>
        <authorList>
            <person name="Yamagishi J."/>
            <person name="Kidaka T."/>
            <person name="Ochi A."/>
        </authorList>
    </citation>
    <scope>NUCLEOTIDE SEQUENCE [LARGE SCALE GENOMIC DNA]</scope>
    <source>
        <strain evidence="1">USDA-D6B2</strain>
    </source>
</reference>
<evidence type="ECO:0000313" key="1">
    <source>
        <dbReference type="EMBL" id="GIX63395.1"/>
    </source>
</evidence>
<dbReference type="Proteomes" id="UP001497744">
    <property type="component" value="Unassembled WGS sequence"/>
</dbReference>
<dbReference type="RefSeq" id="XP_067715464.1">
    <property type="nucleotide sequence ID" value="XM_067859363.1"/>
</dbReference>
<name>A0AAV4LUH3_BABCB</name>
<gene>
    <name evidence="1" type="ORF">BcabD6B2_28300</name>
</gene>
<dbReference type="InterPro" id="IPR024751">
    <property type="entry name" value="VESA1"/>
</dbReference>
<dbReference type="EMBL" id="BPLF01000002">
    <property type="protein sequence ID" value="GIX63395.1"/>
    <property type="molecule type" value="Genomic_DNA"/>
</dbReference>
<keyword evidence="2" id="KW-1185">Reference proteome</keyword>
<protein>
    <submittedName>
        <fullName evidence="1">Variant erythrocyte surface antigen-1 family protein</fullName>
    </submittedName>
</protein>
<organism evidence="1 2">
    <name type="scientific">Babesia caballi</name>
    <dbReference type="NCBI Taxonomy" id="5871"/>
    <lineage>
        <taxon>Eukaryota</taxon>
        <taxon>Sar</taxon>
        <taxon>Alveolata</taxon>
        <taxon>Apicomplexa</taxon>
        <taxon>Aconoidasida</taxon>
        <taxon>Piroplasmida</taxon>
        <taxon>Babesiidae</taxon>
        <taxon>Babesia</taxon>
    </lineage>
</organism>
<dbReference type="AlphaFoldDB" id="A0AAV4LUH3"/>